<feature type="region of interest" description="Disordered" evidence="6">
    <location>
        <begin position="1"/>
        <end position="67"/>
    </location>
</feature>
<comment type="caution">
    <text evidence="10">The sequence shown here is derived from an EMBL/GenBank/DDBJ whole genome shotgun (WGS) entry which is preliminary data.</text>
</comment>
<dbReference type="InterPro" id="IPR001849">
    <property type="entry name" value="PH_domain"/>
</dbReference>
<evidence type="ECO:0000259" key="8">
    <source>
        <dbReference type="PROSITE" id="PS50200"/>
    </source>
</evidence>
<comment type="function">
    <text evidence="3">GTPase activator for the Rho-type GTPases by converting them to an inactive GDP-bound state.</text>
</comment>
<proteinExistence type="predicted"/>
<dbReference type="GO" id="GO:0005096">
    <property type="term" value="F:GTPase activator activity"/>
    <property type="evidence" value="ECO:0007669"/>
    <property type="project" value="UniProtKB-KW"/>
</dbReference>
<evidence type="ECO:0000313" key="11">
    <source>
        <dbReference type="Proteomes" id="UP001591681"/>
    </source>
</evidence>
<dbReference type="SMART" id="SM00324">
    <property type="entry name" value="RhoGAP"/>
    <property type="match status" value="1"/>
</dbReference>
<feature type="compositionally biased region" description="Polar residues" evidence="6">
    <location>
        <begin position="1"/>
        <end position="15"/>
    </location>
</feature>
<dbReference type="AlphaFoldDB" id="A0ABD1K6B2"/>
<dbReference type="Gene3D" id="1.10.555.10">
    <property type="entry name" value="Rho GTPase activation protein"/>
    <property type="match status" value="1"/>
</dbReference>
<dbReference type="InterPro" id="IPR008936">
    <property type="entry name" value="Rho_GTPase_activation_prot"/>
</dbReference>
<dbReference type="EMBL" id="JBHFQA010000008">
    <property type="protein sequence ID" value="KAL2094686.1"/>
    <property type="molecule type" value="Genomic_DNA"/>
</dbReference>
<dbReference type="InterPro" id="IPR047887">
    <property type="entry name" value="ARHGAP20_PH"/>
</dbReference>
<keyword evidence="11" id="KW-1185">Reference proteome</keyword>
<organism evidence="10 11">
    <name type="scientific">Coilia grayii</name>
    <name type="common">Gray's grenadier anchovy</name>
    <dbReference type="NCBI Taxonomy" id="363190"/>
    <lineage>
        <taxon>Eukaryota</taxon>
        <taxon>Metazoa</taxon>
        <taxon>Chordata</taxon>
        <taxon>Craniata</taxon>
        <taxon>Vertebrata</taxon>
        <taxon>Euteleostomi</taxon>
        <taxon>Actinopterygii</taxon>
        <taxon>Neopterygii</taxon>
        <taxon>Teleostei</taxon>
        <taxon>Clupei</taxon>
        <taxon>Clupeiformes</taxon>
        <taxon>Clupeoidei</taxon>
        <taxon>Engraulidae</taxon>
        <taxon>Coilinae</taxon>
        <taxon>Coilia</taxon>
    </lineage>
</organism>
<protein>
    <recommendedName>
        <fullName evidence="4">Rho GTPase-activating protein 20</fullName>
    </recommendedName>
    <alternativeName>
        <fullName evidence="5">Rho-type GTPase-activating protein 20</fullName>
    </alternativeName>
</protein>
<dbReference type="SMART" id="SM00233">
    <property type="entry name" value="PH"/>
    <property type="match status" value="1"/>
</dbReference>
<dbReference type="PANTHER" id="PTHR23179">
    <property type="entry name" value="T-CELL ACTIVATION RHO GTPASE ACTIVATING PROTEIN-RELATED"/>
    <property type="match status" value="1"/>
</dbReference>
<feature type="region of interest" description="Disordered" evidence="6">
    <location>
        <begin position="1088"/>
        <end position="1111"/>
    </location>
</feature>
<sequence length="1175" mass="128216">MSPQHRASPHNTSQPGEEGSAHDKKKMKTMLQRRRTAQSVISRALSKPRAHSRTGVSTERRPWNVNQPDVSATHDSFFVMEEHVHLTNGQQTQERHLFLFTDVLIIAKSKSSASLKVKAQVRLSEMWLASCVEQVTERKLSSKNSFVIGWPTTNYVVTLSSTEAKEKWFSALKWYIIQSKQNELPSKIVMRVTVLDGSVTTTALQLDSSTTAENVIQMIALQHGLKGPTAEYQLWVETAGEETPCVLIGHELPYAIILHHLRLSECLSAVRSSLLTAEGTLHLELMPREVPVPLFTLRNSGTRHAHAQSDLSQKHRRKKSLIDWALRRGGSSQASCSLESPSSALFGQPLSSICSHGNPPPPVLDMLHILYQQGPATQGIFRRSASAKSCRELKEKLHAGMAYLPEGESLFVVAAVLTDFLRSLPDSVLGSHLYERWMEVAQAEEKEERNVVMASLVAELPEENGTLLRYLFWVLYQIHQRSEENQMSAFNLALCIAPNMLMPPSSSSSEEETSAMKKVAELIQLLIENTPSIFGEDVGGLLSRWRAVRDEQASSAQTETDLHANWRGQRSPSPASLLLPDPFLIPLATLALREDDGFIVPSVSGSSVSVCSLPTRMGHLWWSRDRCASEPTVCPVPPHSSVARQSSCDAAVTGDSFSQSQSPGAQVRRPQAKQKSWRADSSPRAGAGVGKGRYTLWRSPQTAPRFRHAAGLLPSPSSLPSTATSSLSSLDSALSLSSSEPLCSPNDTTARPFLFGAAARLRPLTPDVPRKFPQDWSMTFPQERQKNSRGEEETCEEEDEEKEAKSWELHAGGTRMTHDEEVEEERVKREEREERTLMMEPPTHHTGVIGSQWRHLSDVRMTVRPATPPDGDGEQVPCESQGSEGGGQHSIIRPRVQGRVRETSVAHIKLSSSGAPLPTSPQTPACASLPEVENVQRTKITFYASSATLTVNEPASQQVANEAGDPLGTPGPVNPQNHTVQVHIPQAVFYGQSAPLVLRSVSTRAPASTHPAAARHSGPTTHTCITLSGAVNVSHVCHGTEGAAVNGCEVVRGETGTDADSQGVIGSGSGVGVVVGVTGASPRYCADPRNSACQGSPRKQHSTSGSASIRHTIRIKLPAAVRNTVREYFSHREADNAHTASVEKGLVINRLQWQQSNPHCSPPDACPVSESSNRE</sequence>
<feature type="region of interest" description="Disordered" evidence="6">
    <location>
        <begin position="780"/>
        <end position="805"/>
    </location>
</feature>
<dbReference type="FunFam" id="2.30.29.30:FF:000217">
    <property type="entry name" value="Rho GTPase activating protein 20"/>
    <property type="match status" value="1"/>
</dbReference>
<feature type="compositionally biased region" description="Polar residues" evidence="6">
    <location>
        <begin position="655"/>
        <end position="664"/>
    </location>
</feature>
<evidence type="ECO:0000256" key="4">
    <source>
        <dbReference type="ARBA" id="ARBA00070254"/>
    </source>
</evidence>
<dbReference type="Pfam" id="PF00620">
    <property type="entry name" value="RhoGAP"/>
    <property type="match status" value="1"/>
</dbReference>
<dbReference type="InterPro" id="IPR000198">
    <property type="entry name" value="RhoGAP_dom"/>
</dbReference>
<evidence type="ECO:0000259" key="7">
    <source>
        <dbReference type="PROSITE" id="PS50003"/>
    </source>
</evidence>
<feature type="domain" description="PH" evidence="7">
    <location>
        <begin position="71"/>
        <end position="177"/>
    </location>
</feature>
<keyword evidence="1" id="KW-0343">GTPase activation</keyword>
<reference evidence="10 11" key="1">
    <citation type="submission" date="2024-09" db="EMBL/GenBank/DDBJ databases">
        <title>A chromosome-level genome assembly of Gray's grenadier anchovy, Coilia grayii.</title>
        <authorList>
            <person name="Fu Z."/>
        </authorList>
    </citation>
    <scope>NUCLEOTIDE SEQUENCE [LARGE SCALE GENOMIC DNA]</scope>
    <source>
        <strain evidence="10">G4</strain>
        <tissue evidence="10">Muscle</tissue>
    </source>
</reference>
<dbReference type="Pfam" id="PF00788">
    <property type="entry name" value="RA"/>
    <property type="match status" value="1"/>
</dbReference>
<dbReference type="PROSITE" id="PS50200">
    <property type="entry name" value="RA"/>
    <property type="match status" value="1"/>
</dbReference>
<evidence type="ECO:0000256" key="6">
    <source>
        <dbReference type="SAM" id="MobiDB-lite"/>
    </source>
</evidence>
<accession>A0ABD1K6B2</accession>
<feature type="compositionally biased region" description="Basic and acidic residues" evidence="6">
    <location>
        <begin position="783"/>
        <end position="792"/>
    </location>
</feature>
<evidence type="ECO:0000256" key="1">
    <source>
        <dbReference type="ARBA" id="ARBA00022468"/>
    </source>
</evidence>
<name>A0ABD1K6B2_9TELE</name>
<dbReference type="InterPro" id="IPR047886">
    <property type="entry name" value="ARHGAP20-like_RhoGAP"/>
</dbReference>
<dbReference type="SUPFAM" id="SSF48350">
    <property type="entry name" value="GTPase activation domain, GAP"/>
    <property type="match status" value="1"/>
</dbReference>
<dbReference type="FunFam" id="1.10.555.10:FF:000025">
    <property type="entry name" value="Rho GTPase-activating protein 20"/>
    <property type="match status" value="1"/>
</dbReference>
<evidence type="ECO:0000259" key="9">
    <source>
        <dbReference type="PROSITE" id="PS50238"/>
    </source>
</evidence>
<dbReference type="SUPFAM" id="SSF50729">
    <property type="entry name" value="PH domain-like"/>
    <property type="match status" value="1"/>
</dbReference>
<evidence type="ECO:0000256" key="2">
    <source>
        <dbReference type="ARBA" id="ARBA00022553"/>
    </source>
</evidence>
<gene>
    <name evidence="10" type="ORF">ACEWY4_009405</name>
</gene>
<dbReference type="Pfam" id="PF22286">
    <property type="entry name" value="RHG20_PH"/>
    <property type="match status" value="1"/>
</dbReference>
<feature type="region of interest" description="Disordered" evidence="6">
    <location>
        <begin position="653"/>
        <end position="693"/>
    </location>
</feature>
<dbReference type="PANTHER" id="PTHR23179:SF36">
    <property type="entry name" value="RHO-GAP DOMAIN-CONTAINING PROTEIN"/>
    <property type="match status" value="1"/>
</dbReference>
<evidence type="ECO:0000256" key="3">
    <source>
        <dbReference type="ARBA" id="ARBA00055252"/>
    </source>
</evidence>
<dbReference type="CDD" id="cd13319">
    <property type="entry name" value="PH_RARhoGAP"/>
    <property type="match status" value="1"/>
</dbReference>
<feature type="domain" description="Ras-associating" evidence="8">
    <location>
        <begin position="186"/>
        <end position="290"/>
    </location>
</feature>
<evidence type="ECO:0000256" key="5">
    <source>
        <dbReference type="ARBA" id="ARBA00083374"/>
    </source>
</evidence>
<dbReference type="InterPro" id="IPR011993">
    <property type="entry name" value="PH-like_dom_sf"/>
</dbReference>
<dbReference type="PROSITE" id="PS50238">
    <property type="entry name" value="RHOGAP"/>
    <property type="match status" value="1"/>
</dbReference>
<dbReference type="SUPFAM" id="SSF54236">
    <property type="entry name" value="Ubiquitin-like"/>
    <property type="match status" value="1"/>
</dbReference>
<keyword evidence="2" id="KW-0597">Phosphoprotein</keyword>
<feature type="compositionally biased region" description="Basic residues" evidence="6">
    <location>
        <begin position="23"/>
        <end position="36"/>
    </location>
</feature>
<dbReference type="InterPro" id="IPR000159">
    <property type="entry name" value="RA_dom"/>
</dbReference>
<dbReference type="InterPro" id="IPR029071">
    <property type="entry name" value="Ubiquitin-like_domsf"/>
</dbReference>
<feature type="region of interest" description="Disordered" evidence="6">
    <location>
        <begin position="864"/>
        <end position="893"/>
    </location>
</feature>
<dbReference type="Proteomes" id="UP001591681">
    <property type="component" value="Unassembled WGS sequence"/>
</dbReference>
<feature type="domain" description="Rho-GAP" evidence="9">
    <location>
        <begin position="348"/>
        <end position="534"/>
    </location>
</feature>
<dbReference type="GO" id="GO:0051056">
    <property type="term" value="P:regulation of small GTPase mediated signal transduction"/>
    <property type="evidence" value="ECO:0007669"/>
    <property type="project" value="UniProtKB-ARBA"/>
</dbReference>
<evidence type="ECO:0000313" key="10">
    <source>
        <dbReference type="EMBL" id="KAL2094686.1"/>
    </source>
</evidence>
<dbReference type="Gene3D" id="2.30.29.30">
    <property type="entry name" value="Pleckstrin-homology domain (PH domain)/Phosphotyrosine-binding domain (PTB)"/>
    <property type="match status" value="1"/>
</dbReference>
<dbReference type="PROSITE" id="PS50003">
    <property type="entry name" value="PH_DOMAIN"/>
    <property type="match status" value="1"/>
</dbReference>
<dbReference type="CDD" id="cd04402">
    <property type="entry name" value="RhoGAP_ARHGAP20"/>
    <property type="match status" value="1"/>
</dbReference>
<feature type="region of interest" description="Disordered" evidence="6">
    <location>
        <begin position="1154"/>
        <end position="1175"/>
    </location>
</feature>